<reference evidence="1 2" key="1">
    <citation type="submission" date="2023-12" db="EMBL/GenBank/DDBJ databases">
        <title>Sinomonas terricola sp. nov, isolated from litchi orchard soil in Guangdong, PR China.</title>
        <authorList>
            <person name="Jiaxin W."/>
            <person name="Yang Z."/>
            <person name="Honghui Z."/>
        </authorList>
    </citation>
    <scope>NUCLEOTIDE SEQUENCE [LARGE SCALE GENOMIC DNA]</scope>
    <source>
        <strain evidence="1 2">JGH33</strain>
    </source>
</reference>
<evidence type="ECO:0000313" key="1">
    <source>
        <dbReference type="EMBL" id="MEA5454035.1"/>
    </source>
</evidence>
<dbReference type="InterPro" id="IPR019292">
    <property type="entry name" value="McrC"/>
</dbReference>
<accession>A0ABU5T2Y3</accession>
<comment type="caution">
    <text evidence="1">The sequence shown here is derived from an EMBL/GenBank/DDBJ whole genome shotgun (WGS) entry which is preliminary data.</text>
</comment>
<dbReference type="Pfam" id="PF10117">
    <property type="entry name" value="McrBC"/>
    <property type="match status" value="1"/>
</dbReference>
<dbReference type="EMBL" id="JAYGGQ010000002">
    <property type="protein sequence ID" value="MEA5454035.1"/>
    <property type="molecule type" value="Genomic_DNA"/>
</dbReference>
<name>A0ABU5T2Y3_9MICC</name>
<evidence type="ECO:0008006" key="3">
    <source>
        <dbReference type="Google" id="ProtNLM"/>
    </source>
</evidence>
<gene>
    <name evidence="1" type="ORF">SPF06_04790</name>
</gene>
<dbReference type="Proteomes" id="UP001304769">
    <property type="component" value="Unassembled WGS sequence"/>
</dbReference>
<keyword evidence="2" id="KW-1185">Reference proteome</keyword>
<protein>
    <recommendedName>
        <fullName evidence="3">PD-(D/E)XK endonuclease-like domain-containing protein</fullName>
    </recommendedName>
</protein>
<organism evidence="1 2">
    <name type="scientific">Sinomonas terricola</name>
    <dbReference type="NCBI Taxonomy" id="3110330"/>
    <lineage>
        <taxon>Bacteria</taxon>
        <taxon>Bacillati</taxon>
        <taxon>Actinomycetota</taxon>
        <taxon>Actinomycetes</taxon>
        <taxon>Micrococcales</taxon>
        <taxon>Micrococcaceae</taxon>
        <taxon>Sinomonas</taxon>
    </lineage>
</organism>
<evidence type="ECO:0000313" key="2">
    <source>
        <dbReference type="Proteomes" id="UP001304769"/>
    </source>
</evidence>
<proteinExistence type="predicted"/>
<sequence>MAEAQYPIVLDEPQPDGNQVQMYADVVLMAKGRPVGVFDAKYKASWRGSYSNADQYQMLAYCTALNVGQAWLLYADSGVARTRRVVNTDVSVTELPIDLSSSPSELLTTIGRLVEGVLAEDDWGLSRTKGSIL</sequence>
<dbReference type="RefSeq" id="WP_323277826.1">
    <property type="nucleotide sequence ID" value="NZ_JAYGGQ010000002.1"/>
</dbReference>